<dbReference type="SUPFAM" id="SSF69618">
    <property type="entry name" value="HemD-like"/>
    <property type="match status" value="1"/>
</dbReference>
<dbReference type="GO" id="GO:0004852">
    <property type="term" value="F:uroporphyrinogen-III synthase activity"/>
    <property type="evidence" value="ECO:0007669"/>
    <property type="project" value="UniProtKB-UniRule"/>
</dbReference>
<dbReference type="UniPathway" id="UPA00251">
    <property type="reaction ID" value="UER00320"/>
</dbReference>
<evidence type="ECO:0000256" key="5">
    <source>
        <dbReference type="ARBA" id="ARBA00023244"/>
    </source>
</evidence>
<evidence type="ECO:0000313" key="12">
    <source>
        <dbReference type="Proteomes" id="UP000051888"/>
    </source>
</evidence>
<evidence type="ECO:0000256" key="6">
    <source>
        <dbReference type="ARBA" id="ARBA00037589"/>
    </source>
</evidence>
<dbReference type="EMBL" id="LJJC01000004">
    <property type="protein sequence ID" value="KQL53381.1"/>
    <property type="molecule type" value="Genomic_DNA"/>
</dbReference>
<dbReference type="GO" id="GO:0006782">
    <property type="term" value="P:protoporphyrinogen IX biosynthetic process"/>
    <property type="evidence" value="ECO:0007669"/>
    <property type="project" value="UniProtKB-UniRule"/>
</dbReference>
<evidence type="ECO:0000256" key="1">
    <source>
        <dbReference type="ARBA" id="ARBA00004772"/>
    </source>
</evidence>
<dbReference type="CDD" id="cd06578">
    <property type="entry name" value="HemD"/>
    <property type="match status" value="1"/>
</dbReference>
<evidence type="ECO:0000259" key="10">
    <source>
        <dbReference type="Pfam" id="PF02602"/>
    </source>
</evidence>
<evidence type="ECO:0000256" key="3">
    <source>
        <dbReference type="ARBA" id="ARBA00013109"/>
    </source>
</evidence>
<evidence type="ECO:0000313" key="11">
    <source>
        <dbReference type="EMBL" id="KQL53381.1"/>
    </source>
</evidence>
<evidence type="ECO:0000256" key="9">
    <source>
        <dbReference type="RuleBase" id="RU366031"/>
    </source>
</evidence>
<name>A0A0Q3WWW6_9BACI</name>
<reference evidence="11 12" key="1">
    <citation type="submission" date="2015-09" db="EMBL/GenBank/DDBJ databases">
        <title>Genome sequencing project for genomic taxonomy and phylogenomics of Bacillus-like bacteria.</title>
        <authorList>
            <person name="Liu B."/>
            <person name="Wang J."/>
            <person name="Zhu Y."/>
            <person name="Liu G."/>
            <person name="Chen Q."/>
            <person name="Chen Z."/>
            <person name="Lan J."/>
            <person name="Che J."/>
            <person name="Ge C."/>
            <person name="Shi H."/>
            <person name="Pan Z."/>
            <person name="Liu X."/>
        </authorList>
    </citation>
    <scope>NUCLEOTIDE SEQUENCE [LARGE SCALE GENOMIC DNA]</scope>
    <source>
        <strain evidence="11 12">LMG 18435</strain>
    </source>
</reference>
<evidence type="ECO:0000256" key="7">
    <source>
        <dbReference type="ARBA" id="ARBA00040167"/>
    </source>
</evidence>
<comment type="function">
    <text evidence="6 9">Catalyzes cyclization of the linear tetrapyrrole, hydroxymethylbilane, to the macrocyclic uroporphyrinogen III.</text>
</comment>
<dbReference type="Pfam" id="PF02602">
    <property type="entry name" value="HEM4"/>
    <property type="match status" value="1"/>
</dbReference>
<comment type="pathway">
    <text evidence="1 9">Porphyrin-containing compound metabolism; protoporphyrin-IX biosynthesis; coproporphyrinogen-III from 5-aminolevulinate: step 3/4.</text>
</comment>
<organism evidence="11 12">
    <name type="scientific">Heyndrickxia shackletonii</name>
    <dbReference type="NCBI Taxonomy" id="157838"/>
    <lineage>
        <taxon>Bacteria</taxon>
        <taxon>Bacillati</taxon>
        <taxon>Bacillota</taxon>
        <taxon>Bacilli</taxon>
        <taxon>Bacillales</taxon>
        <taxon>Bacillaceae</taxon>
        <taxon>Heyndrickxia</taxon>
    </lineage>
</organism>
<dbReference type="OrthoDB" id="9815856at2"/>
<keyword evidence="12" id="KW-1185">Reference proteome</keyword>
<dbReference type="RefSeq" id="WP_055739107.1">
    <property type="nucleotide sequence ID" value="NZ_JAAIWL010000014.1"/>
</dbReference>
<proteinExistence type="inferred from homology"/>
<dbReference type="PATRIC" id="fig|157838.3.peg.1683"/>
<comment type="caution">
    <text evidence="11">The sequence shown here is derived from an EMBL/GenBank/DDBJ whole genome shotgun (WGS) entry which is preliminary data.</text>
</comment>
<dbReference type="EC" id="4.2.1.75" evidence="3 9"/>
<dbReference type="PANTHER" id="PTHR38042">
    <property type="entry name" value="UROPORPHYRINOGEN-III SYNTHASE, CHLOROPLASTIC"/>
    <property type="match status" value="1"/>
</dbReference>
<evidence type="ECO:0000256" key="2">
    <source>
        <dbReference type="ARBA" id="ARBA00008133"/>
    </source>
</evidence>
<gene>
    <name evidence="11" type="ORF">AN964_07660</name>
</gene>
<dbReference type="STRING" id="157838.AN964_07660"/>
<dbReference type="InterPro" id="IPR003754">
    <property type="entry name" value="4pyrrol_synth_uPrphyn_synth"/>
</dbReference>
<dbReference type="InterPro" id="IPR036108">
    <property type="entry name" value="4pyrrol_syn_uPrphyn_synt_sf"/>
</dbReference>
<protein>
    <recommendedName>
        <fullName evidence="7 9">Uroporphyrinogen-III synthase</fullName>
        <ecNumber evidence="3 9">4.2.1.75</ecNumber>
    </recommendedName>
</protein>
<evidence type="ECO:0000256" key="8">
    <source>
        <dbReference type="ARBA" id="ARBA00048617"/>
    </source>
</evidence>
<dbReference type="Proteomes" id="UP000051888">
    <property type="component" value="Unassembled WGS sequence"/>
</dbReference>
<comment type="catalytic activity">
    <reaction evidence="8 9">
        <text>hydroxymethylbilane = uroporphyrinogen III + H2O</text>
        <dbReference type="Rhea" id="RHEA:18965"/>
        <dbReference type="ChEBI" id="CHEBI:15377"/>
        <dbReference type="ChEBI" id="CHEBI:57308"/>
        <dbReference type="ChEBI" id="CHEBI:57845"/>
        <dbReference type="EC" id="4.2.1.75"/>
    </reaction>
</comment>
<feature type="domain" description="Tetrapyrrole biosynthesis uroporphyrinogen III synthase" evidence="10">
    <location>
        <begin position="22"/>
        <end position="248"/>
    </location>
</feature>
<dbReference type="PANTHER" id="PTHR38042:SF1">
    <property type="entry name" value="UROPORPHYRINOGEN-III SYNTHASE, CHLOROPLASTIC"/>
    <property type="match status" value="1"/>
</dbReference>
<comment type="similarity">
    <text evidence="2 9">Belongs to the uroporphyrinogen-III synthase family.</text>
</comment>
<dbReference type="Gene3D" id="3.40.50.10090">
    <property type="match status" value="2"/>
</dbReference>
<keyword evidence="5 9" id="KW-0627">Porphyrin biosynthesis</keyword>
<dbReference type="AlphaFoldDB" id="A0A0Q3WWW6"/>
<keyword evidence="4 9" id="KW-0456">Lyase</keyword>
<sequence length="262" mass="29750">MITLPLKGKTVFIPRSGKQGKELSKRIVQLGGEPYCIPLIEFREGKDPNGLQYLKSLNQYDWVIFTSQNGVKFFFQQLGKNNITLSPQTKIAAVGEKTKDALQKHQFQVSFVPTLFSADDFAKEFDDDGMRPKKVLIPKGNLARDIIAKSLISKGWTVDEWIIYDTIFPIDSKEKLASLLEHVRLDYALFTSPSTVHHFMEIAKEPKLEKKAKMIDFISIGPVTKKAIEGYGWKVTASPQKYTVDAMLDSLCKLMTKREELE</sequence>
<dbReference type="GO" id="GO:0006780">
    <property type="term" value="P:uroporphyrinogen III biosynthetic process"/>
    <property type="evidence" value="ECO:0007669"/>
    <property type="project" value="UniProtKB-UniRule"/>
</dbReference>
<dbReference type="InterPro" id="IPR039793">
    <property type="entry name" value="UROS/Hem4"/>
</dbReference>
<accession>A0A0Q3WWW6</accession>
<evidence type="ECO:0000256" key="4">
    <source>
        <dbReference type="ARBA" id="ARBA00023239"/>
    </source>
</evidence>